<dbReference type="KEGG" id="pbr:PB2503_04467"/>
<dbReference type="EMBL" id="CP002156">
    <property type="protein sequence ID" value="ADM08968.1"/>
    <property type="molecule type" value="Genomic_DNA"/>
</dbReference>
<sequence length="187" mass="20982">MPQAAKETPMTRSTLLFMGLMAVILGACATSTPYSPAASEGEYGFSDQQIEENRFRITFRGNSLTDRTTVEDYLLYRAAELTLEKGYDHFVVVKDATEEETRYIQTSPRAELYYYYGYGRPFPYYGSGYPWAVAGPDYTLQERSRYTAIAYILLGKGPKPASEPTAYDARSVIDNLGPTIVRPEPVS</sequence>
<evidence type="ECO:0008006" key="3">
    <source>
        <dbReference type="Google" id="ProtNLM"/>
    </source>
</evidence>
<keyword evidence="2" id="KW-1185">Reference proteome</keyword>
<dbReference type="AlphaFoldDB" id="E0TF50"/>
<protein>
    <recommendedName>
        <fullName evidence="3">Lipoprotein</fullName>
    </recommendedName>
</protein>
<evidence type="ECO:0000313" key="1">
    <source>
        <dbReference type="EMBL" id="ADM08968.1"/>
    </source>
</evidence>
<proteinExistence type="predicted"/>
<dbReference type="HOGENOM" id="CLU_126408_0_0_5"/>
<gene>
    <name evidence="1" type="ordered locus">PB2503_04467</name>
</gene>
<dbReference type="Proteomes" id="UP000001302">
    <property type="component" value="Chromosome"/>
</dbReference>
<dbReference type="NCBIfam" id="NF047637">
    <property type="entry name" value="lipo_CC0125"/>
    <property type="match status" value="1"/>
</dbReference>
<reference evidence="1 2" key="2">
    <citation type="journal article" date="2011" name="J. Bacteriol.">
        <title>Complete genome sequence of strain HTCC2503T of Parvularcula bermudensis, the type species of the order "Parvularculales" in the class Alphaproteobacteria.</title>
        <authorList>
            <person name="Oh H.M."/>
            <person name="Kang I."/>
            <person name="Vergin K.L."/>
            <person name="Kang D."/>
            <person name="Rhee K.H."/>
            <person name="Giovannoni S.J."/>
            <person name="Cho J.C."/>
        </authorList>
    </citation>
    <scope>NUCLEOTIDE SEQUENCE [LARGE SCALE GENOMIC DNA]</scope>
    <source>
        <strain evidence="2">ATCC BAA-594 / HTCC2503 / KCTC 12087</strain>
    </source>
</reference>
<reference evidence="2" key="1">
    <citation type="submission" date="2010-08" db="EMBL/GenBank/DDBJ databases">
        <title>Genome sequence of Parvularcula bermudensis HTCC2503.</title>
        <authorList>
            <person name="Kang D.-M."/>
            <person name="Oh H.-M."/>
            <person name="Cho J.-C."/>
        </authorList>
    </citation>
    <scope>NUCLEOTIDE SEQUENCE [LARGE SCALE GENOMIC DNA]</scope>
    <source>
        <strain evidence="2">ATCC BAA-594 / HTCC2503 / KCTC 12087</strain>
    </source>
</reference>
<evidence type="ECO:0000313" key="2">
    <source>
        <dbReference type="Proteomes" id="UP000001302"/>
    </source>
</evidence>
<dbReference type="eggNOG" id="ENOG5032T1A">
    <property type="taxonomic scope" value="Bacteria"/>
</dbReference>
<organism evidence="1 2">
    <name type="scientific">Parvularcula bermudensis (strain ATCC BAA-594 / HTCC2503 / KCTC 12087)</name>
    <dbReference type="NCBI Taxonomy" id="314260"/>
    <lineage>
        <taxon>Bacteria</taxon>
        <taxon>Pseudomonadati</taxon>
        <taxon>Pseudomonadota</taxon>
        <taxon>Alphaproteobacteria</taxon>
        <taxon>Parvularculales</taxon>
        <taxon>Parvularculaceae</taxon>
        <taxon>Parvularcula</taxon>
    </lineage>
</organism>
<name>E0TF50_PARBH</name>
<dbReference type="STRING" id="314260.PB2503_04467"/>
<dbReference type="PROSITE" id="PS51257">
    <property type="entry name" value="PROKAR_LIPOPROTEIN"/>
    <property type="match status" value="1"/>
</dbReference>
<accession>E0TF50</accession>